<accession>A0ABV1IDR3</accession>
<protein>
    <submittedName>
        <fullName evidence="1">Uncharacterized protein</fullName>
    </submittedName>
</protein>
<proteinExistence type="predicted"/>
<dbReference type="Proteomes" id="UP001478817">
    <property type="component" value="Unassembled WGS sequence"/>
</dbReference>
<organism evidence="1 2">
    <name type="scientific">Paratractidigestivibacter faecalis</name>
    <dbReference type="NCBI Taxonomy" id="2292441"/>
    <lineage>
        <taxon>Bacteria</taxon>
        <taxon>Bacillati</taxon>
        <taxon>Actinomycetota</taxon>
        <taxon>Coriobacteriia</taxon>
        <taxon>Coriobacteriales</taxon>
        <taxon>Atopobiaceae</taxon>
        <taxon>Paratractidigestivibacter</taxon>
    </lineage>
</organism>
<sequence length="62" mass="6878">MISDEKRREVAARMREIMRDDPHGWLDAMVVNAAVDVPVSPEGLIADWGFCPHCGMGVVPNE</sequence>
<comment type="caution">
    <text evidence="1">The sequence shown here is derived from an EMBL/GenBank/DDBJ whole genome shotgun (WGS) entry which is preliminary data.</text>
</comment>
<evidence type="ECO:0000313" key="1">
    <source>
        <dbReference type="EMBL" id="MEQ2637038.1"/>
    </source>
</evidence>
<dbReference type="RefSeq" id="WP_349181403.1">
    <property type="nucleotide sequence ID" value="NZ_JBBNGS010000002.1"/>
</dbReference>
<dbReference type="EMBL" id="JBBNGS010000002">
    <property type="protein sequence ID" value="MEQ2637038.1"/>
    <property type="molecule type" value="Genomic_DNA"/>
</dbReference>
<keyword evidence="2" id="KW-1185">Reference proteome</keyword>
<reference evidence="1 2" key="1">
    <citation type="submission" date="2024-04" db="EMBL/GenBank/DDBJ databases">
        <title>Human intestinal bacterial collection.</title>
        <authorList>
            <person name="Pauvert C."/>
            <person name="Hitch T.C.A."/>
            <person name="Clavel T."/>
        </authorList>
    </citation>
    <scope>NUCLEOTIDE SEQUENCE [LARGE SCALE GENOMIC DNA]</scope>
    <source>
        <strain evidence="1 2">CLA-AA-H197</strain>
    </source>
</reference>
<evidence type="ECO:0000313" key="2">
    <source>
        <dbReference type="Proteomes" id="UP001478817"/>
    </source>
</evidence>
<name>A0ABV1IDR3_9ACTN</name>
<gene>
    <name evidence="1" type="ORF">AAAT05_01545</name>
</gene>